<dbReference type="SUPFAM" id="SSF51905">
    <property type="entry name" value="FAD/NAD(P)-binding domain"/>
    <property type="match status" value="1"/>
</dbReference>
<name>A0A3P9L510_ORYLA</name>
<evidence type="ECO:0000256" key="1">
    <source>
        <dbReference type="ARBA" id="ARBA00006442"/>
    </source>
</evidence>
<dbReference type="PRINTS" id="PR00411">
    <property type="entry name" value="PNDRDTASEI"/>
</dbReference>
<evidence type="ECO:0000313" key="14">
    <source>
        <dbReference type="Ensembl" id="ENSORLP00020015768.1"/>
    </source>
</evidence>
<keyword evidence="2" id="KW-0285">Flavoprotein</keyword>
<reference evidence="14" key="4">
    <citation type="submission" date="2025-09" db="UniProtKB">
        <authorList>
            <consortium name="Ensembl"/>
        </authorList>
    </citation>
    <scope>IDENTIFICATION</scope>
    <source>
        <strain evidence="14">HNI</strain>
    </source>
</reference>
<feature type="domain" description="FAD/NAD(P)-binding" evidence="13">
    <location>
        <begin position="12"/>
        <end position="326"/>
    </location>
</feature>
<evidence type="ECO:0000256" key="11">
    <source>
        <dbReference type="ARBA" id="ARBA00049275"/>
    </source>
</evidence>
<dbReference type="PANTHER" id="PTHR43735:SF3">
    <property type="entry name" value="FERROPTOSIS SUPPRESSOR PROTEIN 1"/>
    <property type="match status" value="1"/>
</dbReference>
<comment type="catalytic activity">
    <reaction evidence="9">
        <text>menadione + NADH + H(+) = menadiol + NAD(+)</text>
        <dbReference type="Rhea" id="RHEA:69695"/>
        <dbReference type="ChEBI" id="CHEBI:6746"/>
        <dbReference type="ChEBI" id="CHEBI:15378"/>
        <dbReference type="ChEBI" id="CHEBI:28869"/>
        <dbReference type="ChEBI" id="CHEBI:57540"/>
        <dbReference type="ChEBI" id="CHEBI:57945"/>
    </reaction>
    <physiologicalReaction direction="left-to-right" evidence="9">
        <dbReference type="Rhea" id="RHEA:69696"/>
    </physiologicalReaction>
</comment>
<dbReference type="PRINTS" id="PR00368">
    <property type="entry name" value="FADPNR"/>
</dbReference>
<evidence type="ECO:0000256" key="7">
    <source>
        <dbReference type="ARBA" id="ARBA00041541"/>
    </source>
</evidence>
<proteinExistence type="inferred from homology"/>
<evidence type="ECO:0000256" key="4">
    <source>
        <dbReference type="ARBA" id="ARBA00023002"/>
    </source>
</evidence>
<dbReference type="InterPro" id="IPR023753">
    <property type="entry name" value="FAD/NAD-binding_dom"/>
</dbReference>
<protein>
    <recommendedName>
        <fullName evidence="6">Ferroptosis suppressor protein 1</fullName>
    </recommendedName>
    <alternativeName>
        <fullName evidence="7">Apoptosis-inducing factor homologous mitochondrion-associated inducer of death</fullName>
    </alternativeName>
    <alternativeName>
        <fullName evidence="8">p53-responsive gene 3 protein</fullName>
    </alternativeName>
</protein>
<dbReference type="Ensembl" id="ENSORLT00020023874.1">
    <property type="protein sequence ID" value="ENSORLP00020015768.1"/>
    <property type="gene ID" value="ENSORLG00020000453.1"/>
</dbReference>
<evidence type="ECO:0000256" key="5">
    <source>
        <dbReference type="ARBA" id="ARBA00037027"/>
    </source>
</evidence>
<dbReference type="Pfam" id="PF07992">
    <property type="entry name" value="Pyr_redox_2"/>
    <property type="match status" value="1"/>
</dbReference>
<dbReference type="AlphaFoldDB" id="A0A3P9L510"/>
<keyword evidence="3" id="KW-0274">FAD</keyword>
<reference evidence="14 15" key="2">
    <citation type="submission" date="2017-04" db="EMBL/GenBank/DDBJ databases">
        <title>CpG methylation of centromeres and impact of large insertions on vertebrate speciation.</title>
        <authorList>
            <person name="Ichikawa K."/>
            <person name="Yoshimura J."/>
            <person name="Morishita S."/>
        </authorList>
    </citation>
    <scope>NUCLEOTIDE SEQUENCE</scope>
    <source>
        <strain evidence="14 15">HNI</strain>
    </source>
</reference>
<evidence type="ECO:0000256" key="10">
    <source>
        <dbReference type="ARBA" id="ARBA00049236"/>
    </source>
</evidence>
<dbReference type="Gene3D" id="3.50.50.100">
    <property type="match status" value="1"/>
</dbReference>
<comment type="catalytic activity">
    <reaction evidence="11">
        <text>phylloquinone + NADH + H(+) = phylloquinol + NAD(+)</text>
        <dbReference type="Rhea" id="RHEA:74075"/>
        <dbReference type="ChEBI" id="CHEBI:15378"/>
        <dbReference type="ChEBI" id="CHEBI:18067"/>
        <dbReference type="ChEBI" id="CHEBI:28433"/>
        <dbReference type="ChEBI" id="CHEBI:57540"/>
        <dbReference type="ChEBI" id="CHEBI:57945"/>
    </reaction>
    <physiologicalReaction direction="left-to-right" evidence="11">
        <dbReference type="Rhea" id="RHEA:74076"/>
    </physiologicalReaction>
</comment>
<comment type="catalytic activity">
    <reaction evidence="12">
        <text>menaquinone-4 + NADH + H(+) = menaquinol-4 + NAD(+)</text>
        <dbReference type="Rhea" id="RHEA:74079"/>
        <dbReference type="ChEBI" id="CHEBI:15378"/>
        <dbReference type="ChEBI" id="CHEBI:57540"/>
        <dbReference type="ChEBI" id="CHEBI:57945"/>
        <dbReference type="ChEBI" id="CHEBI:78277"/>
        <dbReference type="ChEBI" id="CHEBI:193091"/>
    </reaction>
    <physiologicalReaction direction="left-to-right" evidence="12">
        <dbReference type="Rhea" id="RHEA:74080"/>
    </physiologicalReaction>
</comment>
<dbReference type="GO" id="GO:0016491">
    <property type="term" value="F:oxidoreductase activity"/>
    <property type="evidence" value="ECO:0007669"/>
    <property type="project" value="UniProtKB-KW"/>
</dbReference>
<reference evidence="14" key="3">
    <citation type="submission" date="2025-08" db="UniProtKB">
        <authorList>
            <consortium name="Ensembl"/>
        </authorList>
    </citation>
    <scope>IDENTIFICATION</scope>
    <source>
        <strain evidence="14">HNI</strain>
    </source>
</reference>
<sequence>MGGQVSIPEGVHVVVVGGGFAGIAAARQLKSRGVPFTLIDMKEAFHHNLAALRASVQPGFAQRTFIPFAKTFGSSFVQGRVEHVDPERQAVFLQGGRVRTAEWVGGCSPAGSTAVRRVFVWQEIQYSHLILCTGTSGTFPGKVNAVSSLEASVQKYEELVEQIQAADSVLVIGGGSTGVEMAAEIKTEYPEKKVVLIHSRIGLADPELTSSVRQQAKDVLLEKGVELLLGQKVSRMSELQLNKTQKNMKVSTERGETLTTDLIICCTGLKINSAAYSLGLKDSIDDSGALRVNQYLQVHGFSNIFAVGDCSGTQKPKTAYVAGLQAAVAVTNILNSLRGAELKVYSTGNVTMLLAMGRNDGVGQFNGYRLPRFLVTLGKSRDLLLWKSWKEMQQTQP</sequence>
<evidence type="ECO:0000256" key="9">
    <source>
        <dbReference type="ARBA" id="ARBA00048412"/>
    </source>
</evidence>
<evidence type="ECO:0000256" key="6">
    <source>
        <dbReference type="ARBA" id="ARBA00040253"/>
    </source>
</evidence>
<accession>A0A3P9L510</accession>
<evidence type="ECO:0000256" key="12">
    <source>
        <dbReference type="ARBA" id="ARBA00049479"/>
    </source>
</evidence>
<comment type="catalytic activity">
    <reaction evidence="10">
        <text>ubiquinone-10 + NADH + H(+) = ubiquinol-10 + NAD(+)</text>
        <dbReference type="Rhea" id="RHEA:61984"/>
        <dbReference type="ChEBI" id="CHEBI:15378"/>
        <dbReference type="ChEBI" id="CHEBI:46245"/>
        <dbReference type="ChEBI" id="CHEBI:57540"/>
        <dbReference type="ChEBI" id="CHEBI:57945"/>
        <dbReference type="ChEBI" id="CHEBI:64183"/>
    </reaction>
    <physiologicalReaction direction="left-to-right" evidence="10">
        <dbReference type="Rhea" id="RHEA:61985"/>
    </physiologicalReaction>
</comment>
<organism evidence="14 15">
    <name type="scientific">Oryzias latipes</name>
    <name type="common">Japanese rice fish</name>
    <name type="synonym">Japanese killifish</name>
    <dbReference type="NCBI Taxonomy" id="8090"/>
    <lineage>
        <taxon>Eukaryota</taxon>
        <taxon>Metazoa</taxon>
        <taxon>Chordata</taxon>
        <taxon>Craniata</taxon>
        <taxon>Vertebrata</taxon>
        <taxon>Euteleostomi</taxon>
        <taxon>Actinopterygii</taxon>
        <taxon>Neopterygii</taxon>
        <taxon>Teleostei</taxon>
        <taxon>Neoteleostei</taxon>
        <taxon>Acanthomorphata</taxon>
        <taxon>Ovalentaria</taxon>
        <taxon>Atherinomorphae</taxon>
        <taxon>Beloniformes</taxon>
        <taxon>Adrianichthyidae</taxon>
        <taxon>Oryziinae</taxon>
        <taxon>Oryzias</taxon>
    </lineage>
</organism>
<comment type="similarity">
    <text evidence="1">Belongs to the FAD-dependent oxidoreductase family.</text>
</comment>
<dbReference type="PANTHER" id="PTHR43735">
    <property type="entry name" value="APOPTOSIS-INDUCING FACTOR 1"/>
    <property type="match status" value="1"/>
</dbReference>
<dbReference type="InterPro" id="IPR036188">
    <property type="entry name" value="FAD/NAD-bd_sf"/>
</dbReference>
<reference key="1">
    <citation type="journal article" date="2007" name="Nature">
        <title>The medaka draft genome and insights into vertebrate genome evolution.</title>
        <authorList>
            <person name="Kasahara M."/>
            <person name="Naruse K."/>
            <person name="Sasaki S."/>
            <person name="Nakatani Y."/>
            <person name="Qu W."/>
            <person name="Ahsan B."/>
            <person name="Yamada T."/>
            <person name="Nagayasu Y."/>
            <person name="Doi K."/>
            <person name="Kasai Y."/>
            <person name="Jindo T."/>
            <person name="Kobayashi D."/>
            <person name="Shimada A."/>
            <person name="Toyoda A."/>
            <person name="Kuroki Y."/>
            <person name="Fujiyama A."/>
            <person name="Sasaki T."/>
            <person name="Shimizu A."/>
            <person name="Asakawa S."/>
            <person name="Shimizu N."/>
            <person name="Hashimoto S."/>
            <person name="Yang J."/>
            <person name="Lee Y."/>
            <person name="Matsushima K."/>
            <person name="Sugano S."/>
            <person name="Sakaizumi M."/>
            <person name="Narita T."/>
            <person name="Ohishi K."/>
            <person name="Haga S."/>
            <person name="Ohta F."/>
            <person name="Nomoto H."/>
            <person name="Nogata K."/>
            <person name="Morishita T."/>
            <person name="Endo T."/>
            <person name="Shin-I T."/>
            <person name="Takeda H."/>
            <person name="Morishita S."/>
            <person name="Kohara Y."/>
        </authorList>
    </citation>
    <scope>NUCLEOTIDE SEQUENCE [LARGE SCALE GENOMIC DNA]</scope>
    <source>
        <strain>Hd-rR</strain>
    </source>
</reference>
<keyword evidence="4" id="KW-0560">Oxidoreductase</keyword>
<evidence type="ECO:0000256" key="3">
    <source>
        <dbReference type="ARBA" id="ARBA00022827"/>
    </source>
</evidence>
<comment type="cofactor">
    <cofactor evidence="5">
        <name>6-hydroxy-FAD</name>
        <dbReference type="ChEBI" id="CHEBI:60470"/>
    </cofactor>
</comment>
<dbReference type="Proteomes" id="UP000265180">
    <property type="component" value="Chromosome 15"/>
</dbReference>
<evidence type="ECO:0000313" key="15">
    <source>
        <dbReference type="Proteomes" id="UP000265180"/>
    </source>
</evidence>
<evidence type="ECO:0000256" key="8">
    <source>
        <dbReference type="ARBA" id="ARBA00042318"/>
    </source>
</evidence>
<evidence type="ECO:0000256" key="2">
    <source>
        <dbReference type="ARBA" id="ARBA00022630"/>
    </source>
</evidence>
<evidence type="ECO:0000259" key="13">
    <source>
        <dbReference type="Pfam" id="PF07992"/>
    </source>
</evidence>